<feature type="domain" description="Glucose-methanol-choline oxidoreductase C-terminal" evidence="17">
    <location>
        <begin position="406"/>
        <end position="509"/>
    </location>
</feature>
<evidence type="ECO:0000313" key="19">
    <source>
        <dbReference type="Proteomes" id="UP000006048"/>
    </source>
</evidence>
<evidence type="ECO:0000256" key="10">
    <source>
        <dbReference type="ARBA" id="ARBA00023235"/>
    </source>
</evidence>
<evidence type="ECO:0000256" key="12">
    <source>
        <dbReference type="ARBA" id="ARBA00049645"/>
    </source>
</evidence>
<dbReference type="Pfam" id="PF05199">
    <property type="entry name" value="GMC_oxred_C"/>
    <property type="match status" value="1"/>
</dbReference>
<dbReference type="InterPro" id="IPR006076">
    <property type="entry name" value="FAD-dep_OxRdtase"/>
</dbReference>
<dbReference type="Gene3D" id="3.50.50.60">
    <property type="entry name" value="FAD/NAD(P)-binding domain"/>
    <property type="match status" value="3"/>
</dbReference>
<proteinExistence type="inferred from homology"/>
<evidence type="ECO:0000256" key="13">
    <source>
        <dbReference type="ARBA" id="ARBA00049723"/>
    </source>
</evidence>
<evidence type="ECO:0000256" key="4">
    <source>
        <dbReference type="ARBA" id="ARBA00022630"/>
    </source>
</evidence>
<keyword evidence="4" id="KW-0285">Flavoprotein</keyword>
<evidence type="ECO:0000256" key="9">
    <source>
        <dbReference type="ARBA" id="ARBA00023221"/>
    </source>
</evidence>
<name>I4B6X7_TURPD</name>
<dbReference type="EMBL" id="CP002959">
    <property type="protein sequence ID" value="AFM13034.1"/>
    <property type="molecule type" value="Genomic_DNA"/>
</dbReference>
<dbReference type="OrthoDB" id="337582at2"/>
<keyword evidence="6" id="KW-0560">Oxidoreductase</keyword>
<dbReference type="GO" id="GO:0016995">
    <property type="term" value="F:cholesterol oxidase activity"/>
    <property type="evidence" value="ECO:0007669"/>
    <property type="project" value="UniProtKB-EC"/>
</dbReference>
<comment type="similarity">
    <text evidence="2">Belongs to the GMC oxidoreductase family.</text>
</comment>
<dbReference type="STRING" id="869212.Turpa_2392"/>
<dbReference type="InterPro" id="IPR007867">
    <property type="entry name" value="GMC_OxRtase_C"/>
</dbReference>
<keyword evidence="3" id="KW-0153">Cholesterol metabolism</keyword>
<feature type="domain" description="FAD dependent oxidoreductase" evidence="16">
    <location>
        <begin position="9"/>
        <end position="298"/>
    </location>
</feature>
<keyword evidence="10" id="KW-0413">Isomerase</keyword>
<comment type="pathway">
    <text evidence="12">Steroid metabolism; cholesterol degradation.</text>
</comment>
<keyword evidence="5" id="KW-0274">FAD</keyword>
<sequence length="543" mass="59876">MVQVQDSYDYVIIGSGFGGSVSALRLSEKGYKVLVIEKGKWFKPQDFPKSNWQLRKWLWLPSLKMFGLFKMTIFRHVTIFSGVGVGGGSLVYANTLPVPKRPFFKSDSWAHLADWEKELKPHYATALRMIGAAQTPARFDGDNTLKSLAADLGKEKSYDQTNVAVYFGKPGVTVKDPFFKGKGPDRTGCIYCGACMLGCTHNAKNTLDKNYLHLAQGLGAEILATSEVVDVKPISGEHAYEITYRDSTKYFSREGKVRANGVVFAGGVLGTIQLLLKLKAKKSLPNISDRLGYGIRTNSESLLGVTTERRDLNFSKGVAIGSILHVDDHSHLEVVRYPEGSGFFRMSMVPAVLGSNIFVRIGRILWQYLRHPVKYFKAIIVPDWAKYTQIMLFMQSLDSTMRLKRGWLRMKTALDQGAAPTSDIPIAHELAQKYADKVKGSVHALATEALTGLASTAHILGGSCMGDSPATGVIDSENRVFGYDNMYICDGSMISANIGVNPSLTIMALTERAMSHIPRKTKTVNMVRQPATAKKGKGKLVRR</sequence>
<dbReference type="EC" id="5.3.3.1" evidence="11"/>
<evidence type="ECO:0000256" key="2">
    <source>
        <dbReference type="ARBA" id="ARBA00010790"/>
    </source>
</evidence>
<evidence type="ECO:0000256" key="3">
    <source>
        <dbReference type="ARBA" id="ARBA00022548"/>
    </source>
</evidence>
<evidence type="ECO:0000256" key="1">
    <source>
        <dbReference type="ARBA" id="ARBA00001974"/>
    </source>
</evidence>
<dbReference type="Proteomes" id="UP000006048">
    <property type="component" value="Chromosome"/>
</dbReference>
<dbReference type="PANTHER" id="PTHR47470">
    <property type="entry name" value="CHOLESTEROL OXIDASE"/>
    <property type="match status" value="1"/>
</dbReference>
<dbReference type="HOGENOM" id="CLU_002483_2_0_12"/>
<dbReference type="EC" id="1.1.3.6" evidence="13"/>
<evidence type="ECO:0000256" key="7">
    <source>
        <dbReference type="ARBA" id="ARBA00023098"/>
    </source>
</evidence>
<evidence type="ECO:0000259" key="16">
    <source>
        <dbReference type="Pfam" id="PF01266"/>
    </source>
</evidence>
<dbReference type="RefSeq" id="WP_014803540.1">
    <property type="nucleotide sequence ID" value="NC_018020.1"/>
</dbReference>
<dbReference type="SUPFAM" id="SSF51905">
    <property type="entry name" value="FAD/NAD(P)-binding domain"/>
    <property type="match status" value="1"/>
</dbReference>
<dbReference type="Pfam" id="PF01266">
    <property type="entry name" value="DAO"/>
    <property type="match status" value="1"/>
</dbReference>
<dbReference type="PATRIC" id="fig|869212.3.peg.2407"/>
<evidence type="ECO:0000256" key="8">
    <source>
        <dbReference type="ARBA" id="ARBA00023166"/>
    </source>
</evidence>
<dbReference type="KEGG" id="tpx:Turpa_2392"/>
<evidence type="ECO:0000259" key="17">
    <source>
        <dbReference type="Pfam" id="PF05199"/>
    </source>
</evidence>
<evidence type="ECO:0000313" key="18">
    <source>
        <dbReference type="EMBL" id="AFM13034.1"/>
    </source>
</evidence>
<accession>I4B6X7</accession>
<protein>
    <recommendedName>
        <fullName evidence="14">Cholesterol oxidase</fullName>
        <ecNumber evidence="13">1.1.3.6</ecNumber>
        <ecNumber evidence="11">5.3.3.1</ecNumber>
    </recommendedName>
    <alternativeName>
        <fullName evidence="15">Cholesterol isomerase</fullName>
    </alternativeName>
</protein>
<dbReference type="AlphaFoldDB" id="I4B6X7"/>
<evidence type="ECO:0000256" key="15">
    <source>
        <dbReference type="ARBA" id="ARBA00049778"/>
    </source>
</evidence>
<keyword evidence="9" id="KW-0753">Steroid metabolism</keyword>
<dbReference type="PANTHER" id="PTHR47470:SF1">
    <property type="entry name" value="FAD-DEPENDENT OXIDOREDUCTASE 2 FAD BINDING DOMAIN-CONTAINING PROTEIN"/>
    <property type="match status" value="1"/>
</dbReference>
<dbReference type="GO" id="GO:0004769">
    <property type="term" value="F:steroid Delta-isomerase activity"/>
    <property type="evidence" value="ECO:0007669"/>
    <property type="project" value="UniProtKB-EC"/>
</dbReference>
<evidence type="ECO:0000256" key="14">
    <source>
        <dbReference type="ARBA" id="ARBA00049744"/>
    </source>
</evidence>
<keyword evidence="7" id="KW-0443">Lipid metabolism</keyword>
<comment type="cofactor">
    <cofactor evidence="1">
        <name>FAD</name>
        <dbReference type="ChEBI" id="CHEBI:57692"/>
    </cofactor>
</comment>
<dbReference type="InterPro" id="IPR036188">
    <property type="entry name" value="FAD/NAD-bd_sf"/>
</dbReference>
<organism evidence="18 19">
    <name type="scientific">Turneriella parva (strain ATCC BAA-1111 / DSM 21527 / NCTC 11395 / H)</name>
    <name type="common">Leptospira parva</name>
    <dbReference type="NCBI Taxonomy" id="869212"/>
    <lineage>
        <taxon>Bacteria</taxon>
        <taxon>Pseudomonadati</taxon>
        <taxon>Spirochaetota</taxon>
        <taxon>Spirochaetia</taxon>
        <taxon>Leptospirales</taxon>
        <taxon>Leptospiraceae</taxon>
        <taxon>Turneriella</taxon>
    </lineage>
</organism>
<evidence type="ECO:0000256" key="11">
    <source>
        <dbReference type="ARBA" id="ARBA00038856"/>
    </source>
</evidence>
<reference evidence="18 19" key="1">
    <citation type="submission" date="2012-06" db="EMBL/GenBank/DDBJ databases">
        <title>The complete chromosome of genome of Turneriella parva DSM 21527.</title>
        <authorList>
            <consortium name="US DOE Joint Genome Institute (JGI-PGF)"/>
            <person name="Lucas S."/>
            <person name="Han J."/>
            <person name="Lapidus A."/>
            <person name="Bruce D."/>
            <person name="Goodwin L."/>
            <person name="Pitluck S."/>
            <person name="Peters L."/>
            <person name="Kyrpides N."/>
            <person name="Mavromatis K."/>
            <person name="Ivanova N."/>
            <person name="Mikhailova N."/>
            <person name="Chertkov O."/>
            <person name="Detter J.C."/>
            <person name="Tapia R."/>
            <person name="Han C."/>
            <person name="Land M."/>
            <person name="Hauser L."/>
            <person name="Markowitz V."/>
            <person name="Cheng J.-F."/>
            <person name="Hugenholtz P."/>
            <person name="Woyke T."/>
            <person name="Wu D."/>
            <person name="Gronow S."/>
            <person name="Wellnitz S."/>
            <person name="Brambilla E."/>
            <person name="Klenk H.-P."/>
            <person name="Eisen J.A."/>
        </authorList>
    </citation>
    <scope>NUCLEOTIDE SEQUENCE [LARGE SCALE GENOMIC DNA]</scope>
    <source>
        <strain evidence="19">ATCC BAA-1111 / DSM 21527 / NCTC 11395 / H</strain>
    </source>
</reference>
<evidence type="ECO:0000256" key="5">
    <source>
        <dbReference type="ARBA" id="ARBA00022827"/>
    </source>
</evidence>
<evidence type="ECO:0000256" key="6">
    <source>
        <dbReference type="ARBA" id="ARBA00023002"/>
    </source>
</evidence>
<keyword evidence="8" id="KW-1207">Sterol metabolism</keyword>
<keyword evidence="19" id="KW-1185">Reference proteome</keyword>
<dbReference type="GO" id="GO:0008203">
    <property type="term" value="P:cholesterol metabolic process"/>
    <property type="evidence" value="ECO:0007669"/>
    <property type="project" value="UniProtKB-KW"/>
</dbReference>
<dbReference type="InterPro" id="IPR052542">
    <property type="entry name" value="Cholesterol_Oxidase"/>
</dbReference>
<gene>
    <name evidence="18" type="ordered locus">Turpa_2392</name>
</gene>